<gene>
    <name evidence="1" type="ORF">IV500_01050</name>
</gene>
<dbReference type="Proteomes" id="UP000655366">
    <property type="component" value="Unassembled WGS sequence"/>
</dbReference>
<dbReference type="AlphaFoldDB" id="A0A931G454"/>
<proteinExistence type="predicted"/>
<comment type="caution">
    <text evidence="1">The sequence shown here is derived from an EMBL/GenBank/DDBJ whole genome shotgun (WGS) entry which is preliminary data.</text>
</comment>
<organism evidence="1 2">
    <name type="scientific">Arthrobacter terrae</name>
    <dbReference type="NCBI Taxonomy" id="2935737"/>
    <lineage>
        <taxon>Bacteria</taxon>
        <taxon>Bacillati</taxon>
        <taxon>Actinomycetota</taxon>
        <taxon>Actinomycetes</taxon>
        <taxon>Micrococcales</taxon>
        <taxon>Micrococcaceae</taxon>
        <taxon>Arthrobacter</taxon>
    </lineage>
</organism>
<name>A0A931G454_9MICC</name>
<dbReference type="EMBL" id="JADNYM010000001">
    <property type="protein sequence ID" value="MBG0738025.1"/>
    <property type="molecule type" value="Genomic_DNA"/>
</dbReference>
<reference evidence="1 2" key="1">
    <citation type="submission" date="2020-11" db="EMBL/GenBank/DDBJ databases">
        <title>Arthrobacter antarcticus sp. nov., isolated from Antarctic Soil.</title>
        <authorList>
            <person name="Li J."/>
        </authorList>
    </citation>
    <scope>NUCLEOTIDE SEQUENCE [LARGE SCALE GENOMIC DNA]</scope>
    <source>
        <strain evidence="1 2">Z1-20</strain>
    </source>
</reference>
<evidence type="ECO:0000313" key="1">
    <source>
        <dbReference type="EMBL" id="MBG0738025.1"/>
    </source>
</evidence>
<protein>
    <submittedName>
        <fullName evidence="1">Uncharacterized protein</fullName>
    </submittedName>
</protein>
<sequence>MALHYYFKDASAGEALIPSPTGGGSSVVYYSPGMIHSSVDVEVRMAFDRFDPAKLQVWTDAVGKAADLPIFAAIGAGGAAGMVYAASNVVKFAVRAFDGWFDNERDWISTWTLPIDEAGLIPAKAAYVLFYGDREAQTVQGPGGSIFASEFDYRGDQFIVDQHTGTLRYKAEPKRQVLEGDPYILAIVNGAEQPALKKWAPSAVSTILYERFFGMESDGGAGDLLEVVKAFNDMAMAKQISELDAALKKLPAAERKDSDLQKKRNGALKNIQDDEIAGILKK</sequence>
<keyword evidence="2" id="KW-1185">Reference proteome</keyword>
<accession>A0A931G454</accession>
<evidence type="ECO:0000313" key="2">
    <source>
        <dbReference type="Proteomes" id="UP000655366"/>
    </source>
</evidence>